<keyword evidence="2" id="KW-1185">Reference proteome</keyword>
<protein>
    <submittedName>
        <fullName evidence="1">Uncharacterized protein</fullName>
    </submittedName>
</protein>
<proteinExistence type="predicted"/>
<organism evidence="1 2">
    <name type="scientific">Hydrocarboniphaga effusa AP103</name>
    <dbReference type="NCBI Taxonomy" id="1172194"/>
    <lineage>
        <taxon>Bacteria</taxon>
        <taxon>Pseudomonadati</taxon>
        <taxon>Pseudomonadota</taxon>
        <taxon>Gammaproteobacteria</taxon>
        <taxon>Nevskiales</taxon>
        <taxon>Nevskiaceae</taxon>
        <taxon>Hydrocarboniphaga</taxon>
    </lineage>
</organism>
<dbReference type="EMBL" id="AKGD01000002">
    <property type="protein sequence ID" value="EIT69401.1"/>
    <property type="molecule type" value="Genomic_DNA"/>
</dbReference>
<dbReference type="Proteomes" id="UP000003704">
    <property type="component" value="Unassembled WGS sequence"/>
</dbReference>
<evidence type="ECO:0000313" key="1">
    <source>
        <dbReference type="EMBL" id="EIT69401.1"/>
    </source>
</evidence>
<name>I8I0A3_9GAMM</name>
<evidence type="ECO:0000313" key="2">
    <source>
        <dbReference type="Proteomes" id="UP000003704"/>
    </source>
</evidence>
<gene>
    <name evidence="1" type="ORF">WQQ_29830</name>
</gene>
<sequence>MSVDTRKAARETLIERVHVELQRSLPTAIDAFAAHLVAGKSAACAVLFYGSTLRTGDLESLLDYYVIVDDLTAWHGQRIAAIANGWLPPNVSFETFDHEGRTLRAKVAVLSRDQFERGMQTASIDTTLWARFAQPIGLPWTRDEASKRRIESIIADAIGTAAHWAALLGPEQAEPAAFWSALFRHTYSAELRVEGAAGRSKSIIEHERARYEALLPLAWRSVGIDYTVRVGVRAGVRAGVHSDELSPRLSTQQREQGQRAWNLRKRLGKPLNMARILKASFTFHNGADYIAWKVERHSGYKLELSDWQRRHPLLAAPLVLVKLKRAKVL</sequence>
<accession>I8I0A3</accession>
<dbReference type="RefSeq" id="WP_007185924.1">
    <property type="nucleotide sequence ID" value="NZ_AKGD01000002.1"/>
</dbReference>
<dbReference type="STRING" id="1172194.WQQ_29830"/>
<reference evidence="1 2" key="1">
    <citation type="journal article" date="2012" name="J. Bacteriol.">
        <title>Genome Sequence of n-Alkane-Degrading Hydrocarboniphaga effusa Strain AP103T (ATCC BAA-332T).</title>
        <authorList>
            <person name="Chang H.K."/>
            <person name="Zylstra G.J."/>
            <person name="Chae J.C."/>
        </authorList>
    </citation>
    <scope>NUCLEOTIDE SEQUENCE [LARGE SCALE GENOMIC DNA]</scope>
    <source>
        <strain evidence="1 2">AP103</strain>
    </source>
</reference>
<dbReference type="AlphaFoldDB" id="I8I0A3"/>
<comment type="caution">
    <text evidence="1">The sequence shown here is derived from an EMBL/GenBank/DDBJ whole genome shotgun (WGS) entry which is preliminary data.</text>
</comment>
<dbReference type="PATRIC" id="fig|1172194.4.peg.2889"/>